<comment type="caution">
    <text evidence="7">The sequence shown here is derived from an EMBL/GenBank/DDBJ whole genome shotgun (WGS) entry which is preliminary data.</text>
</comment>
<proteinExistence type="inferred from homology"/>
<organism evidence="7 8">
    <name type="scientific">Apiospora kogelbergensis</name>
    <dbReference type="NCBI Taxonomy" id="1337665"/>
    <lineage>
        <taxon>Eukaryota</taxon>
        <taxon>Fungi</taxon>
        <taxon>Dikarya</taxon>
        <taxon>Ascomycota</taxon>
        <taxon>Pezizomycotina</taxon>
        <taxon>Sordariomycetes</taxon>
        <taxon>Xylariomycetidae</taxon>
        <taxon>Amphisphaeriales</taxon>
        <taxon>Apiosporaceae</taxon>
        <taxon>Apiospora</taxon>
    </lineage>
</organism>
<evidence type="ECO:0000259" key="5">
    <source>
        <dbReference type="PROSITE" id="PS00623"/>
    </source>
</evidence>
<feature type="active site" description="Proton donor" evidence="2">
    <location>
        <position position="469"/>
    </location>
</feature>
<dbReference type="GO" id="GO:0016614">
    <property type="term" value="F:oxidoreductase activity, acting on CH-OH group of donors"/>
    <property type="evidence" value="ECO:0007669"/>
    <property type="project" value="InterPro"/>
</dbReference>
<dbReference type="PROSITE" id="PS00623">
    <property type="entry name" value="GMC_OXRED_1"/>
    <property type="match status" value="1"/>
</dbReference>
<evidence type="ECO:0000313" key="7">
    <source>
        <dbReference type="EMBL" id="KAK8129529.1"/>
    </source>
</evidence>
<gene>
    <name evidence="7" type="ORF">PG999_001909</name>
</gene>
<evidence type="ECO:0000313" key="8">
    <source>
        <dbReference type="Proteomes" id="UP001392437"/>
    </source>
</evidence>
<dbReference type="InterPro" id="IPR007867">
    <property type="entry name" value="GMC_OxRtase_C"/>
</dbReference>
<comment type="cofactor">
    <cofactor evidence="3">
        <name>FAD</name>
        <dbReference type="ChEBI" id="CHEBI:57692"/>
    </cofactor>
</comment>
<dbReference type="Gene3D" id="3.50.50.60">
    <property type="entry name" value="FAD/NAD(P)-binding domain"/>
    <property type="match status" value="1"/>
</dbReference>
<feature type="domain" description="Glucose-methanol-choline oxidoreductase N-terminal" evidence="5">
    <location>
        <begin position="79"/>
        <end position="102"/>
    </location>
</feature>
<dbReference type="InterPro" id="IPR036188">
    <property type="entry name" value="FAD/NAD-bd_sf"/>
</dbReference>
<dbReference type="PIRSF" id="PIRSF000137">
    <property type="entry name" value="Alcohol_oxidase"/>
    <property type="match status" value="1"/>
</dbReference>
<keyword evidence="4" id="KW-0285">Flavoprotein</keyword>
<reference evidence="7 8" key="1">
    <citation type="submission" date="2023-01" db="EMBL/GenBank/DDBJ databases">
        <title>Analysis of 21 Apiospora genomes using comparative genomics revels a genus with tremendous synthesis potential of carbohydrate active enzymes and secondary metabolites.</title>
        <authorList>
            <person name="Sorensen T."/>
        </authorList>
    </citation>
    <scope>NUCLEOTIDE SEQUENCE [LARGE SCALE GENOMIC DNA]</scope>
    <source>
        <strain evidence="7 8">CBS 117206</strain>
    </source>
</reference>
<dbReference type="GO" id="GO:0050660">
    <property type="term" value="F:flavin adenine dinucleotide binding"/>
    <property type="evidence" value="ECO:0007669"/>
    <property type="project" value="InterPro"/>
</dbReference>
<evidence type="ECO:0000256" key="1">
    <source>
        <dbReference type="ARBA" id="ARBA00010790"/>
    </source>
</evidence>
<feature type="domain" description="Glucose-methanol-choline oxidoreductase N-terminal" evidence="6">
    <location>
        <begin position="254"/>
        <end position="268"/>
    </location>
</feature>
<keyword evidence="8" id="KW-1185">Reference proteome</keyword>
<accession>A0AAW0R6W4</accession>
<dbReference type="InterPro" id="IPR012132">
    <property type="entry name" value="GMC_OxRdtase"/>
</dbReference>
<dbReference type="Pfam" id="PF05199">
    <property type="entry name" value="GMC_oxred_C"/>
    <property type="match status" value="1"/>
</dbReference>
<dbReference type="AlphaFoldDB" id="A0AAW0R6W4"/>
<dbReference type="SUPFAM" id="SSF51905">
    <property type="entry name" value="FAD/NAD(P)-binding domain"/>
    <property type="match status" value="1"/>
</dbReference>
<dbReference type="PANTHER" id="PTHR11552:SF123">
    <property type="entry name" value="GMC OXIDOREDUCTASE (AFU_ORTHOLOGUE AFUA_2G01770)-RELATED"/>
    <property type="match status" value="1"/>
</dbReference>
<protein>
    <submittedName>
        <fullName evidence="7">GMC oxidoreductase</fullName>
    </submittedName>
</protein>
<evidence type="ECO:0000259" key="6">
    <source>
        <dbReference type="PROSITE" id="PS00624"/>
    </source>
</evidence>
<dbReference type="PROSITE" id="PS00624">
    <property type="entry name" value="GMC_OXRED_2"/>
    <property type="match status" value="1"/>
</dbReference>
<feature type="active site" description="Proton acceptor" evidence="2">
    <location>
        <position position="508"/>
    </location>
</feature>
<keyword evidence="3 4" id="KW-0274">FAD</keyword>
<dbReference type="Gene3D" id="3.30.560.10">
    <property type="entry name" value="Glucose Oxidase, domain 3"/>
    <property type="match status" value="1"/>
</dbReference>
<dbReference type="Proteomes" id="UP001392437">
    <property type="component" value="Unassembled WGS sequence"/>
</dbReference>
<dbReference type="PANTHER" id="PTHR11552">
    <property type="entry name" value="GLUCOSE-METHANOL-CHOLINE GMC OXIDOREDUCTASE"/>
    <property type="match status" value="1"/>
</dbReference>
<dbReference type="InterPro" id="IPR000172">
    <property type="entry name" value="GMC_OxRdtase_N"/>
</dbReference>
<evidence type="ECO:0000256" key="4">
    <source>
        <dbReference type="RuleBase" id="RU003968"/>
    </source>
</evidence>
<dbReference type="Pfam" id="PF00732">
    <property type="entry name" value="GMC_oxred_N"/>
    <property type="match status" value="1"/>
</dbReference>
<evidence type="ECO:0000256" key="3">
    <source>
        <dbReference type="PIRSR" id="PIRSR000137-2"/>
    </source>
</evidence>
<sequence>MWDYIVVGGGIAGSVISSRLIEQDRTLKILMIEAGPDVSSRTDITYVNSTNLIMGDFDYNDQTVPQLNMNNRQIGNAGGRALGGGSVINTGGWTRGDKVDYDLWAETVGDQRWSYDSQLQYFRKTEDWCDPKQHPDQHGMGGPQHVASISSTGREYPLRNKVLESWREIGVDALPELDGNAGRIQGVSELYENRREGKRQISSSVYPLDGVTVLTETIVESVMLSKDGSDVRATGVRIANGTEYAAKRVIMTAGAYRTPQLLMLSGIGPGETLAKHGIEPKFEMPDVGKHLADHVMYYMFWKLKDPALGYALGSSNPLFSEQQFGLGNPTDFITSTSIQQDEVLARAIAKDKEDQAAEGEVFKSDFQQHPLYMENFILYVPFPSADPVVPVDGTHITTTMVDRHVWRTALRQMAKLVASDSTVLGREVIASETPPSAFAARPLSSARDVLEDDAYLDARVAAGANSTYHGHGTCAMGKVVEPSSLRVCGVQGLYVADASVIPVVLGSHIQAAVYALAEQAAVLIAQDQ</sequence>
<evidence type="ECO:0000256" key="2">
    <source>
        <dbReference type="PIRSR" id="PIRSR000137-1"/>
    </source>
</evidence>
<name>A0AAW0R6W4_9PEZI</name>
<comment type="similarity">
    <text evidence="1 4">Belongs to the GMC oxidoreductase family.</text>
</comment>
<dbReference type="EMBL" id="JAQQWP010000002">
    <property type="protein sequence ID" value="KAK8129529.1"/>
    <property type="molecule type" value="Genomic_DNA"/>
</dbReference>
<feature type="binding site" evidence="3">
    <location>
        <position position="219"/>
    </location>
    <ligand>
        <name>FAD</name>
        <dbReference type="ChEBI" id="CHEBI:57692"/>
    </ligand>
</feature>